<dbReference type="GO" id="GO:0005975">
    <property type="term" value="P:carbohydrate metabolic process"/>
    <property type="evidence" value="ECO:0007669"/>
    <property type="project" value="InterPro"/>
</dbReference>
<dbReference type="PATRIC" id="fig|1042209.11.peg.2798"/>
<comment type="caution">
    <text evidence="1">The sequence shown here is derived from an EMBL/GenBank/DDBJ whole genome shotgun (WGS) entry which is preliminary data.</text>
</comment>
<dbReference type="AlphaFoldDB" id="A0A010RNX3"/>
<dbReference type="CDD" id="cd11374">
    <property type="entry name" value="CE4_u10"/>
    <property type="match status" value="1"/>
</dbReference>
<protein>
    <submittedName>
        <fullName evidence="1">Deacetylase</fullName>
    </submittedName>
</protein>
<reference evidence="1 2" key="1">
    <citation type="journal article" date="2011" name="J. Bacteriol.">
        <title>Draft genome sequence of the polycyclic aromatic hydrocarbon-degrading, genetically engineered bioluminescent bioreporter Pseudomonas fluorescens HK44.</title>
        <authorList>
            <person name="Chauhan A."/>
            <person name="Layton A.C."/>
            <person name="Williams D.E."/>
            <person name="Smartt A.E."/>
            <person name="Ripp S."/>
            <person name="Karpinets T.V."/>
            <person name="Brown S.D."/>
            <person name="Sayler G.S."/>
        </authorList>
    </citation>
    <scope>NUCLEOTIDE SEQUENCE [LARGE SCALE GENOMIC DNA]</scope>
    <source>
        <strain evidence="1 2">HK44</strain>
    </source>
</reference>
<organism evidence="1 2">
    <name type="scientific">Pseudomonas fluorescens HK44</name>
    <dbReference type="NCBI Taxonomy" id="1042209"/>
    <lineage>
        <taxon>Bacteria</taxon>
        <taxon>Pseudomonadati</taxon>
        <taxon>Pseudomonadota</taxon>
        <taxon>Gammaproteobacteria</taxon>
        <taxon>Pseudomonadales</taxon>
        <taxon>Pseudomonadaceae</taxon>
        <taxon>Pseudomonas</taxon>
    </lineage>
</organism>
<evidence type="ECO:0000313" key="1">
    <source>
        <dbReference type="EMBL" id="EXF94191.1"/>
    </source>
</evidence>
<dbReference type="eggNOG" id="COG3233">
    <property type="taxonomic scope" value="Bacteria"/>
</dbReference>
<dbReference type="InterPro" id="IPR011330">
    <property type="entry name" value="Glyco_hydro/deAcase_b/a-brl"/>
</dbReference>
<dbReference type="InterPro" id="IPR018763">
    <property type="entry name" value="DUF2334"/>
</dbReference>
<dbReference type="SUPFAM" id="SSF88713">
    <property type="entry name" value="Glycoside hydrolase/deacetylase"/>
    <property type="match status" value="1"/>
</dbReference>
<dbReference type="EMBL" id="AFOY02000014">
    <property type="protein sequence ID" value="EXF94191.1"/>
    <property type="molecule type" value="Genomic_DNA"/>
</dbReference>
<proteinExistence type="predicted"/>
<dbReference type="Gene3D" id="3.20.20.370">
    <property type="entry name" value="Glycoside hydrolase/deacetylase"/>
    <property type="match status" value="1"/>
</dbReference>
<gene>
    <name evidence="1" type="ORF">HK44_002265</name>
</gene>
<evidence type="ECO:0000313" key="2">
    <source>
        <dbReference type="Proteomes" id="UP000022611"/>
    </source>
</evidence>
<sequence length="258" mass="29825">MADAMNTPSLLLVLHDVTPQTWADYQSFVEAVDALGEVPMTWLVVPDFHKCHDLDSHPDFRCVLTRRIERGDELALHGYYHCDDSPLTVRPRDWFMRRVYTHEGEFYSLSQPAALARLLAGIALFRRYNWPLEGFVAPAWLMSEGTRQALRQLPLSYTSDPQHLYRLPDFSRVNAPGLVWSARSAWRRGVSKIVSAQRELRWQHAPVIRLGVHPVDMHHEYSRTYWLHTLERLLNDGRVPMTKAQWLRTQSAQVGSAA</sequence>
<dbReference type="Proteomes" id="UP000022611">
    <property type="component" value="Unassembled WGS sequence"/>
</dbReference>
<accession>A0A010RNX3</accession>
<dbReference type="HOGENOM" id="CLU_079824_0_0_6"/>
<dbReference type="Pfam" id="PF10096">
    <property type="entry name" value="DUF2334"/>
    <property type="match status" value="1"/>
</dbReference>
<name>A0A010RNX3_PSEFL</name>
<dbReference type="OrthoDB" id="9793440at2"/>